<evidence type="ECO:0000256" key="4">
    <source>
        <dbReference type="ARBA" id="ARBA00022475"/>
    </source>
</evidence>
<dbReference type="Pfam" id="PF01544">
    <property type="entry name" value="CorA"/>
    <property type="match status" value="1"/>
</dbReference>
<feature type="transmembrane region" description="Helical" evidence="8">
    <location>
        <begin position="301"/>
        <end position="321"/>
    </location>
</feature>
<dbReference type="InterPro" id="IPR045861">
    <property type="entry name" value="CorA_cytoplasmic_dom"/>
</dbReference>
<dbReference type="NCBIfam" id="TIGR00383">
    <property type="entry name" value="corA"/>
    <property type="match status" value="1"/>
</dbReference>
<dbReference type="InterPro" id="IPR004488">
    <property type="entry name" value="Mg/Co-transport_prot_CorA"/>
</dbReference>
<comment type="subcellular location">
    <subcellularLocation>
        <location evidence="1">Cell membrane</location>
        <topology evidence="1">Multi-pass membrane protein</topology>
    </subcellularLocation>
    <subcellularLocation>
        <location evidence="8">Membrane</location>
        <topology evidence="8">Multi-pass membrane protein</topology>
    </subcellularLocation>
</comment>
<feature type="transmembrane region" description="Helical" evidence="8">
    <location>
        <begin position="333"/>
        <end position="352"/>
    </location>
</feature>
<dbReference type="PANTHER" id="PTHR46494:SF1">
    <property type="entry name" value="CORA FAMILY METAL ION TRANSPORTER (EUROFUNG)"/>
    <property type="match status" value="1"/>
</dbReference>
<keyword evidence="8" id="KW-0460">Magnesium</keyword>
<dbReference type="SUPFAM" id="SSF144083">
    <property type="entry name" value="Magnesium transport protein CorA, transmembrane region"/>
    <property type="match status" value="1"/>
</dbReference>
<feature type="region of interest" description="Disordered" evidence="9">
    <location>
        <begin position="1"/>
        <end position="24"/>
    </location>
</feature>
<dbReference type="InterPro" id="IPR002523">
    <property type="entry name" value="MgTranspt_CorA/ZnTranspt_ZntB"/>
</dbReference>
<evidence type="ECO:0000256" key="3">
    <source>
        <dbReference type="ARBA" id="ARBA00022448"/>
    </source>
</evidence>
<evidence type="ECO:0000313" key="10">
    <source>
        <dbReference type="EMBL" id="WCZ32489.1"/>
    </source>
</evidence>
<dbReference type="Gene3D" id="3.30.460.20">
    <property type="entry name" value="CorA soluble domain-like"/>
    <property type="match status" value="1"/>
</dbReference>
<evidence type="ECO:0000256" key="9">
    <source>
        <dbReference type="SAM" id="MobiDB-lite"/>
    </source>
</evidence>
<evidence type="ECO:0000256" key="2">
    <source>
        <dbReference type="ARBA" id="ARBA00009765"/>
    </source>
</evidence>
<gene>
    <name evidence="8 10" type="primary">corA</name>
    <name evidence="10" type="ORF">CMASS_05235</name>
</gene>
<dbReference type="RefSeq" id="WP_022861964.1">
    <property type="nucleotide sequence ID" value="NZ_ATVG01000001.1"/>
</dbReference>
<keyword evidence="8" id="KW-0406">Ion transport</keyword>
<keyword evidence="4 8" id="KW-1003">Cell membrane</keyword>
<keyword evidence="5 8" id="KW-0812">Transmembrane</keyword>
<proteinExistence type="inferred from homology"/>
<comment type="function">
    <text evidence="8">Mediates influx of magnesium ions.</text>
</comment>
<comment type="similarity">
    <text evidence="2 8">Belongs to the CorA metal ion transporter (MIT) (TC 1.A.35) family.</text>
</comment>
<evidence type="ECO:0000256" key="6">
    <source>
        <dbReference type="ARBA" id="ARBA00022989"/>
    </source>
</evidence>
<sequence>MPSVPKPFRGLTKKSGGKRPASSIRVPAEQAIESCRVFIDGEALPGNYTPQAAREKIDEYGRGFIWVSLHAPMEAQMTKIALQFGIHELIVEDAVQAHQRPKLERYEDQLFVVARSVRYRDHDEVSDTRQIISTGEIQMVIGPSFIITIRHGAKIPDLESRLVGDEELVTAGPIAICWKILDVIVDTYATITDELSEEVDSIEEEVFTPGMQFNIDRIYSYKREILEMKHAINPLAPALKALHSENKDMVPKNIRSYLRDVYDNELVVRDQVAGFDERLSSLLDASVAKVSIQQNQDMRTISAVVGMAAGPTMIAGIYGMNFDVMPELHLQHGYLYALIAMVLVVAVMFWWFRRNDWL</sequence>
<evidence type="ECO:0000256" key="7">
    <source>
        <dbReference type="ARBA" id="ARBA00023136"/>
    </source>
</evidence>
<evidence type="ECO:0000256" key="8">
    <source>
        <dbReference type="RuleBase" id="RU362010"/>
    </source>
</evidence>
<reference evidence="10 11" key="1">
    <citation type="submission" date="2020-10" db="EMBL/GenBank/DDBJ databases">
        <title>Complete genome sequence of Corynebacterium massiliense DSM 45435, type strain of Corynebacterium massiliense.</title>
        <authorList>
            <person name="Busche T."/>
            <person name="Kalinowski J."/>
            <person name="Ruckert C."/>
        </authorList>
    </citation>
    <scope>NUCLEOTIDE SEQUENCE [LARGE SCALE GENOMIC DNA]</scope>
    <source>
        <strain evidence="10 11">DSM 45435</strain>
    </source>
</reference>
<evidence type="ECO:0000313" key="11">
    <source>
        <dbReference type="Proteomes" id="UP001220064"/>
    </source>
</evidence>
<dbReference type="SUPFAM" id="SSF143865">
    <property type="entry name" value="CorA soluble domain-like"/>
    <property type="match status" value="1"/>
</dbReference>
<organism evidence="10 11">
    <name type="scientific">Corynebacterium massiliense DSM 45435</name>
    <dbReference type="NCBI Taxonomy" id="1121364"/>
    <lineage>
        <taxon>Bacteria</taxon>
        <taxon>Bacillati</taxon>
        <taxon>Actinomycetota</taxon>
        <taxon>Actinomycetes</taxon>
        <taxon>Mycobacteriales</taxon>
        <taxon>Corynebacteriaceae</taxon>
        <taxon>Corynebacterium</taxon>
    </lineage>
</organism>
<keyword evidence="3 8" id="KW-0813">Transport</keyword>
<keyword evidence="11" id="KW-1185">Reference proteome</keyword>
<evidence type="ECO:0000256" key="5">
    <source>
        <dbReference type="ARBA" id="ARBA00022692"/>
    </source>
</evidence>
<dbReference type="EMBL" id="CP063189">
    <property type="protein sequence ID" value="WCZ32489.1"/>
    <property type="molecule type" value="Genomic_DNA"/>
</dbReference>
<protein>
    <recommendedName>
        <fullName evidence="8">Magnesium transport protein CorA</fullName>
    </recommendedName>
</protein>
<dbReference type="CDD" id="cd12830">
    <property type="entry name" value="MtCorA-like"/>
    <property type="match status" value="1"/>
</dbReference>
<keyword evidence="7 8" id="KW-0472">Membrane</keyword>
<dbReference type="PANTHER" id="PTHR46494">
    <property type="entry name" value="CORA FAMILY METAL ION TRANSPORTER (EUROFUNG)"/>
    <property type="match status" value="1"/>
</dbReference>
<name>A0ABY7U943_9CORY</name>
<dbReference type="Gene3D" id="1.20.58.340">
    <property type="entry name" value="Magnesium transport protein CorA, transmembrane region"/>
    <property type="match status" value="2"/>
</dbReference>
<accession>A0ABY7U943</accession>
<evidence type="ECO:0000256" key="1">
    <source>
        <dbReference type="ARBA" id="ARBA00004651"/>
    </source>
</evidence>
<dbReference type="InterPro" id="IPR045863">
    <property type="entry name" value="CorA_TM1_TM2"/>
</dbReference>
<dbReference type="Proteomes" id="UP001220064">
    <property type="component" value="Chromosome"/>
</dbReference>
<keyword evidence="6 8" id="KW-1133">Transmembrane helix</keyword>